<proteinExistence type="predicted"/>
<evidence type="ECO:0000313" key="1">
    <source>
        <dbReference type="EMBL" id="WNO29799.1"/>
    </source>
</evidence>
<name>A0AA96KRI0_9CAUD</name>
<sequence length="97" mass="11075">MEMYNCPGVPYRFRGTADNPLSEATNHWANNPTEGDVHVTEDHKVFETTVPDVGASKNRTVKLYQLPDNSQRALVEHYFLHDGDVAVEQMFVRILSR</sequence>
<protein>
    <submittedName>
        <fullName evidence="1">Uncharacterized protein</fullName>
    </submittedName>
</protein>
<reference evidence="1" key="1">
    <citation type="submission" date="2023-04" db="EMBL/GenBank/DDBJ databases">
        <authorList>
            <person name="Zhang X."/>
        </authorList>
    </citation>
    <scope>NUCLEOTIDE SEQUENCE</scope>
</reference>
<organism evidence="1">
    <name type="scientific">Bacillus phage SDFMU_Pbc</name>
    <dbReference type="NCBI Taxonomy" id="3076135"/>
    <lineage>
        <taxon>Viruses</taxon>
        <taxon>Duplodnaviria</taxon>
        <taxon>Heunggongvirae</taxon>
        <taxon>Uroviricota</taxon>
        <taxon>Caudoviricetes</taxon>
        <taxon>Herelleviridae</taxon>
        <taxon>Bastillevirinae</taxon>
        <taxon>Agatevirus</taxon>
        <taxon>Agatevirus agate</taxon>
    </lineage>
</organism>
<dbReference type="EMBL" id="OQ884030">
    <property type="protein sequence ID" value="WNO29799.1"/>
    <property type="molecule type" value="Genomic_DNA"/>
</dbReference>
<accession>A0AA96KRI0</accession>